<dbReference type="Proteomes" id="UP000663889">
    <property type="component" value="Unassembled WGS sequence"/>
</dbReference>
<reference evidence="1" key="1">
    <citation type="submission" date="2021-02" db="EMBL/GenBank/DDBJ databases">
        <authorList>
            <person name="Nowell W R."/>
        </authorList>
    </citation>
    <scope>NUCLEOTIDE SEQUENCE</scope>
</reference>
<protein>
    <submittedName>
        <fullName evidence="1">Uncharacterized protein</fullName>
    </submittedName>
</protein>
<dbReference type="Pfam" id="PF10149">
    <property type="entry name" value="TM231"/>
    <property type="match status" value="1"/>
</dbReference>
<feature type="non-terminal residue" evidence="1">
    <location>
        <position position="1"/>
    </location>
</feature>
<evidence type="ECO:0000313" key="2">
    <source>
        <dbReference type="Proteomes" id="UP000663889"/>
    </source>
</evidence>
<proteinExistence type="predicted"/>
<dbReference type="InterPro" id="IPR019306">
    <property type="entry name" value="TMEM231"/>
</dbReference>
<name>A0A815ZF41_9BILA</name>
<dbReference type="EMBL" id="CAJNOU010019781">
    <property type="protein sequence ID" value="CAF1583765.1"/>
    <property type="molecule type" value="Genomic_DNA"/>
</dbReference>
<gene>
    <name evidence="1" type="ORF">SEV965_LOCUS39946</name>
</gene>
<comment type="caution">
    <text evidence="1">The sequence shown here is derived from an EMBL/GenBank/DDBJ whole genome shotgun (WGS) entry which is preliminary data.</text>
</comment>
<evidence type="ECO:0000313" key="1">
    <source>
        <dbReference type="EMBL" id="CAF1583765.1"/>
    </source>
</evidence>
<dbReference type="AlphaFoldDB" id="A0A815ZF41"/>
<accession>A0A815ZF41</accession>
<sequence length="88" mass="10241">TAPSSSINAIFRNVMIFGTNTFSAIDNNNDNIVDQFSITFQVLVGNNNTNVIINNINVWLIFQYELRARQYINMETMAFYDYNYLKNE</sequence>
<organism evidence="1 2">
    <name type="scientific">Rotaria sordida</name>
    <dbReference type="NCBI Taxonomy" id="392033"/>
    <lineage>
        <taxon>Eukaryota</taxon>
        <taxon>Metazoa</taxon>
        <taxon>Spiralia</taxon>
        <taxon>Gnathifera</taxon>
        <taxon>Rotifera</taxon>
        <taxon>Eurotatoria</taxon>
        <taxon>Bdelloidea</taxon>
        <taxon>Philodinida</taxon>
        <taxon>Philodinidae</taxon>
        <taxon>Rotaria</taxon>
    </lineage>
</organism>